<dbReference type="EMBL" id="JAKWFO010000003">
    <property type="protein sequence ID" value="KAI9638294.1"/>
    <property type="molecule type" value="Genomic_DNA"/>
</dbReference>
<evidence type="ECO:0000256" key="1">
    <source>
        <dbReference type="SAM" id="MobiDB-lite"/>
    </source>
</evidence>
<feature type="compositionally biased region" description="Polar residues" evidence="1">
    <location>
        <begin position="106"/>
        <end position="123"/>
    </location>
</feature>
<dbReference type="RefSeq" id="XP_052948071.1">
    <property type="nucleotide sequence ID" value="XM_053088369.1"/>
</dbReference>
<dbReference type="Proteomes" id="UP001164286">
    <property type="component" value="Unassembled WGS sequence"/>
</dbReference>
<protein>
    <submittedName>
        <fullName evidence="2">Uncharacterized protein</fullName>
    </submittedName>
</protein>
<feature type="region of interest" description="Disordered" evidence="1">
    <location>
        <begin position="397"/>
        <end position="465"/>
    </location>
</feature>
<feature type="compositionally biased region" description="Basic and acidic residues" evidence="1">
    <location>
        <begin position="579"/>
        <end position="599"/>
    </location>
</feature>
<keyword evidence="3" id="KW-1185">Reference proteome</keyword>
<name>A0AA38LXT4_9TREE</name>
<reference evidence="2" key="1">
    <citation type="journal article" date="2022" name="G3 (Bethesda)">
        <title>High quality genome of the basidiomycete yeast Dioszegia hungarica PDD-24b-2 isolated from cloud water.</title>
        <authorList>
            <person name="Jarrige D."/>
            <person name="Haridas S."/>
            <person name="Bleykasten-Grosshans C."/>
            <person name="Joly M."/>
            <person name="Nadalig T."/>
            <person name="Sancelme M."/>
            <person name="Vuilleumier S."/>
            <person name="Grigoriev I.V."/>
            <person name="Amato P."/>
            <person name="Bringel F."/>
        </authorList>
    </citation>
    <scope>NUCLEOTIDE SEQUENCE</scope>
    <source>
        <strain evidence="2">PDD-24b-2</strain>
    </source>
</reference>
<gene>
    <name evidence="2" type="ORF">MKK02DRAFT_31751</name>
</gene>
<feature type="region of interest" description="Disordered" evidence="1">
    <location>
        <begin position="75"/>
        <end position="125"/>
    </location>
</feature>
<sequence length="599" mass="65742">MSACQPAADSLIDDSAVPSLCQNADPDFDSWFRDMLLGPESSEVPASNFANAEHHPHALIDVTADHEDQRLALGSTRGMGSSVGRMPSSRNAFQEESESSARETRQISTTKRNSRTGDSSSARSKLRLAVNTTRYRQRLADRLKTAEVTHPELRMRLANALAFQSLWGATIDEMSATFRSTGTVVLSRAMLGSAYLIGPLAPDILQLTSLGRGDLMSHLTIDPNRLDLRDYIPSESFDTDTSFGVARGRQVPTDHTKLFANSPTPLSLEKRGNNRDYRARNAYTLEWLEADIHGLQGRLNTELRGAEKWMTAMGDALDPVWRGSPATFATHSSMEYQGDPADSRGDDLGIGALDLCLSASYNPAEDAMMYTDRGSPSPEHVTAVGSANGFGFPSPSIHNNSLHISHPPHEDVDSVREGTRPDGAQVTGPRRRRKALQTTNNTSTTGKSPRRRRGGHHLEHEPIAGDSDQTLRIKRHRQAQERYRVKQRAASLHRAGLKRRAGAENIRLKSLLSEYEARSGLGLASELAGSEETSGLEAVDAELPWGQGGLTTTSMDLTALQRFARTAERLRPSAPLPADVRKRHEEARLGENNRKHPAR</sequence>
<feature type="region of interest" description="Disordered" evidence="1">
    <location>
        <begin position="568"/>
        <end position="599"/>
    </location>
</feature>
<dbReference type="AlphaFoldDB" id="A0AA38LXT4"/>
<organism evidence="2 3">
    <name type="scientific">Dioszegia hungarica</name>
    <dbReference type="NCBI Taxonomy" id="4972"/>
    <lineage>
        <taxon>Eukaryota</taxon>
        <taxon>Fungi</taxon>
        <taxon>Dikarya</taxon>
        <taxon>Basidiomycota</taxon>
        <taxon>Agaricomycotina</taxon>
        <taxon>Tremellomycetes</taxon>
        <taxon>Tremellales</taxon>
        <taxon>Bulleribasidiaceae</taxon>
        <taxon>Dioszegia</taxon>
    </lineage>
</organism>
<feature type="compositionally biased region" description="Basic and acidic residues" evidence="1">
    <location>
        <begin position="407"/>
        <end position="420"/>
    </location>
</feature>
<accession>A0AA38LXT4</accession>
<comment type="caution">
    <text evidence="2">The sequence shown here is derived from an EMBL/GenBank/DDBJ whole genome shotgun (WGS) entry which is preliminary data.</text>
</comment>
<evidence type="ECO:0000313" key="3">
    <source>
        <dbReference type="Proteomes" id="UP001164286"/>
    </source>
</evidence>
<feature type="compositionally biased region" description="Polar residues" evidence="1">
    <location>
        <begin position="436"/>
        <end position="447"/>
    </location>
</feature>
<dbReference type="GeneID" id="77727574"/>
<evidence type="ECO:0000313" key="2">
    <source>
        <dbReference type="EMBL" id="KAI9638294.1"/>
    </source>
</evidence>
<proteinExistence type="predicted"/>